<dbReference type="Proteomes" id="UP001254832">
    <property type="component" value="Unassembled WGS sequence"/>
</dbReference>
<name>A0AAP5GYE9_PAEAM</name>
<proteinExistence type="predicted"/>
<dbReference type="EMBL" id="JAVDTR010000003">
    <property type="protein sequence ID" value="MDR6722933.1"/>
    <property type="molecule type" value="Genomic_DNA"/>
</dbReference>
<dbReference type="RefSeq" id="WP_310137562.1">
    <property type="nucleotide sequence ID" value="NZ_JAVDTR010000003.1"/>
</dbReference>
<comment type="caution">
    <text evidence="1">The sequence shown here is derived from an EMBL/GenBank/DDBJ whole genome shotgun (WGS) entry which is preliminary data.</text>
</comment>
<dbReference type="AlphaFoldDB" id="A0AAP5GYE9"/>
<evidence type="ECO:0000313" key="2">
    <source>
        <dbReference type="Proteomes" id="UP001254832"/>
    </source>
</evidence>
<evidence type="ECO:0000313" key="1">
    <source>
        <dbReference type="EMBL" id="MDR6722933.1"/>
    </source>
</evidence>
<sequence>MVKRNDRKLIMLIIFTLVLILQQGCSFKPDDTAYISSQDSVNQILSNTTDNHSIIEFSSVNQSVELSFEEYTYGELTHQEDLGRYKIVDNADGISPYMVINVLSDVDRGNAYYTFLYSNGGVISKKTIYRPLPQKKSVAHKGLVKVFEQALSEKEYIISASAYSDASISIGIVPEQIADTTAYPKVHYIKMKVLP</sequence>
<accession>A0AAP5GYE9</accession>
<gene>
    <name evidence="1" type="ORF">J2W91_001385</name>
</gene>
<organism evidence="1 2">
    <name type="scientific">Paenibacillus amylolyticus</name>
    <dbReference type="NCBI Taxonomy" id="1451"/>
    <lineage>
        <taxon>Bacteria</taxon>
        <taxon>Bacillati</taxon>
        <taxon>Bacillota</taxon>
        <taxon>Bacilli</taxon>
        <taxon>Bacillales</taxon>
        <taxon>Paenibacillaceae</taxon>
        <taxon>Paenibacillus</taxon>
    </lineage>
</organism>
<protein>
    <submittedName>
        <fullName evidence="1">Uncharacterized protein</fullName>
    </submittedName>
</protein>
<reference evidence="1" key="1">
    <citation type="submission" date="2023-07" db="EMBL/GenBank/DDBJ databases">
        <title>Sorghum-associated microbial communities from plants grown in Nebraska, USA.</title>
        <authorList>
            <person name="Schachtman D."/>
        </authorList>
    </citation>
    <scope>NUCLEOTIDE SEQUENCE</scope>
    <source>
        <strain evidence="1">BE80</strain>
    </source>
</reference>